<keyword evidence="1" id="KW-1133">Transmembrane helix</keyword>
<dbReference type="OrthoDB" id="2190373at2759"/>
<accession>A0A059EXI3</accession>
<organism evidence="2 3">
    <name type="scientific">Anncaliia algerae PRA339</name>
    <dbReference type="NCBI Taxonomy" id="1288291"/>
    <lineage>
        <taxon>Eukaryota</taxon>
        <taxon>Fungi</taxon>
        <taxon>Fungi incertae sedis</taxon>
        <taxon>Microsporidia</taxon>
        <taxon>Tubulinosematoidea</taxon>
        <taxon>Tubulinosematidae</taxon>
        <taxon>Anncaliia</taxon>
    </lineage>
</organism>
<protein>
    <submittedName>
        <fullName evidence="2">Uncharacterized protein</fullName>
    </submittedName>
</protein>
<sequence>MLGIHLFFLIVAILILLILITMFLKLFNDRRILKEITRETISECTKVLDLNNLIDDRCKSLNYLLCRHILNEDTTNLNVLNQLISKSPVHGVSNIIGSTLLKLIERIKEEQTNKSGLGIDVETNIFPNYIIDNPILESCFFTLKLNSLRKLSLSKCYYAIFPVFSFHINLKESLYRMVDNLKYDFDENFGGKLIMYPAKLIMIFDNSVNIFYDELIKEKRLILENGKIYKLKFIGVNFHKSCKIFDIRRNFIENKKYKLGLVVYKLINETVMNK</sequence>
<evidence type="ECO:0000313" key="2">
    <source>
        <dbReference type="EMBL" id="KCZ79615.1"/>
    </source>
</evidence>
<dbReference type="AlphaFoldDB" id="A0A059EXI3"/>
<reference evidence="2 3" key="2">
    <citation type="submission" date="2014-03" db="EMBL/GenBank/DDBJ databases">
        <title>The Genome Sequence of Anncaliia algerae insect isolate PRA339.</title>
        <authorList>
            <consortium name="The Broad Institute Genome Sequencing Platform"/>
            <consortium name="The Broad Institute Genome Sequencing Center for Infectious Disease"/>
            <person name="Cuomo C."/>
            <person name="Becnel J."/>
            <person name="Sanscrainte N."/>
            <person name="Walker B."/>
            <person name="Young S.K."/>
            <person name="Zeng Q."/>
            <person name="Gargeya S."/>
            <person name="Fitzgerald M."/>
            <person name="Haas B."/>
            <person name="Abouelleil A."/>
            <person name="Alvarado L."/>
            <person name="Arachchi H.M."/>
            <person name="Berlin A.M."/>
            <person name="Chapman S.B."/>
            <person name="Dewar J."/>
            <person name="Goldberg J."/>
            <person name="Griggs A."/>
            <person name="Gujja S."/>
            <person name="Hansen M."/>
            <person name="Howarth C."/>
            <person name="Imamovic A."/>
            <person name="Larimer J."/>
            <person name="McCowan C."/>
            <person name="Murphy C."/>
            <person name="Neiman D."/>
            <person name="Pearson M."/>
            <person name="Priest M."/>
            <person name="Roberts A."/>
            <person name="Saif S."/>
            <person name="Shea T."/>
            <person name="Sisk P."/>
            <person name="Sykes S."/>
            <person name="Wortman J."/>
            <person name="Nusbaum C."/>
            <person name="Birren B."/>
        </authorList>
    </citation>
    <scope>NUCLEOTIDE SEQUENCE [LARGE SCALE GENOMIC DNA]</scope>
    <source>
        <strain evidence="2 3">PRA339</strain>
    </source>
</reference>
<keyword evidence="1" id="KW-0812">Transmembrane</keyword>
<keyword evidence="1" id="KW-0472">Membrane</keyword>
<feature type="transmembrane region" description="Helical" evidence="1">
    <location>
        <begin position="6"/>
        <end position="27"/>
    </location>
</feature>
<dbReference type="HOGENOM" id="CLU_1245063_0_0_1"/>
<dbReference type="Proteomes" id="UP000030655">
    <property type="component" value="Unassembled WGS sequence"/>
</dbReference>
<evidence type="ECO:0000313" key="3">
    <source>
        <dbReference type="Proteomes" id="UP000030655"/>
    </source>
</evidence>
<gene>
    <name evidence="2" type="ORF">H312_02988</name>
</gene>
<keyword evidence="3" id="KW-1185">Reference proteome</keyword>
<dbReference type="EMBL" id="KK365247">
    <property type="protein sequence ID" value="KCZ79615.1"/>
    <property type="molecule type" value="Genomic_DNA"/>
</dbReference>
<proteinExistence type="predicted"/>
<dbReference type="VEuPathDB" id="MicrosporidiaDB:H312_02988"/>
<reference evidence="3" key="1">
    <citation type="submission" date="2013-02" db="EMBL/GenBank/DDBJ databases">
        <authorList>
            <consortium name="The Broad Institute Genome Sequencing Platform"/>
            <person name="Cuomo C."/>
            <person name="Becnel J."/>
            <person name="Sanscrainte N."/>
            <person name="Walker B."/>
            <person name="Young S.K."/>
            <person name="Zeng Q."/>
            <person name="Gargeya S."/>
            <person name="Fitzgerald M."/>
            <person name="Haas B."/>
            <person name="Abouelleil A."/>
            <person name="Alvarado L."/>
            <person name="Arachchi H.M."/>
            <person name="Berlin A.M."/>
            <person name="Chapman S.B."/>
            <person name="Dewar J."/>
            <person name="Goldberg J."/>
            <person name="Griggs A."/>
            <person name="Gujja S."/>
            <person name="Hansen M."/>
            <person name="Howarth C."/>
            <person name="Imamovic A."/>
            <person name="Larimer J."/>
            <person name="McCowan C."/>
            <person name="Murphy C."/>
            <person name="Neiman D."/>
            <person name="Pearson M."/>
            <person name="Priest M."/>
            <person name="Roberts A."/>
            <person name="Saif S."/>
            <person name="Shea T."/>
            <person name="Sisk P."/>
            <person name="Sykes S."/>
            <person name="Wortman J."/>
            <person name="Nusbaum C."/>
            <person name="Birren B."/>
        </authorList>
    </citation>
    <scope>NUCLEOTIDE SEQUENCE [LARGE SCALE GENOMIC DNA]</scope>
    <source>
        <strain evidence="3">PRA339</strain>
    </source>
</reference>
<name>A0A059EXI3_9MICR</name>
<evidence type="ECO:0000256" key="1">
    <source>
        <dbReference type="SAM" id="Phobius"/>
    </source>
</evidence>